<sequence length="851" mass="97256">MLSKPKLSGSAATRPDYVQLISLIDNFNTAPANSYTKLALLQQIDAYSRAIVENCETEFLDTPRKLPRNRSFADAVFTWRYQNDFTSLSAIKKPGDTEESLEQVLQSYGVHRDASILLRSAEFAIAYRRLAPTTTGEPLDEEKPVLSMEQFYELLSQRYLILKQLLNKEYDSGNDAEKLHQKLAETHLQIFRAVGNSTEIAELVQEHTDMLALTYAEFDVIQERLDQEFPGQQVEELEDKCINNTNLSFVIPCGETDLKLVIRQEDRDNAANEQWLHSNKIARFFIKDYASFMKQYAVENGFIYNPIAVSQYAKQGNLKKVAKKIPQDQSDMLVDKTQLYFNQICEFCLELIESGFYHPDIKLTNFLVDDDKVFISDRKSFQSEQQIKLAKIRTSPLYSPPELSRHVNNSHTTIKSHAAKQTLDLVPFMAFQVGMALKSFLLGGRSPSHFISADLLKSCPNPSVAHKNLVILSDALTRNVIEHRISIDVFYTMLSTENLQLPTNQFLSKLREVAGKNPFVIAESLTEMKQQESGDISQTDLEKLLSPYEENLVLIDHDAEKILLELLKTKTVSSVSFREIAVKVQTMKDLVNDNSVEEETLLKICEALTENKRFLEQIPKTQKLSIAETLLAKAVKEIEKDYDPYIRMFEMRSLIEKFKSRTVTEQDLKQTAMYLNTYLGEDLSEKPKRHQSAFKELKKLSAAFVKEEVATFNKKKAWFFERILAWFRIIDIPNRITKTDMESASELQASHSLLSKLTVRKIGLFLTTKYPLATFMTSLYDEIKQSYNNALEKLGPSNVTRNTRDQTLSSASVKEDEESTTKFIASEEEPGEGTTKIHVEEESQSNLQALM</sequence>
<protein>
    <recommendedName>
        <fullName evidence="4">Protein kinase domain containing protein</fullName>
    </recommendedName>
</protein>
<proteinExistence type="predicted"/>
<dbReference type="InterPro" id="IPR011009">
    <property type="entry name" value="Kinase-like_dom_sf"/>
</dbReference>
<dbReference type="RefSeq" id="WP_275089731.1">
    <property type="nucleotide sequence ID" value="NZ_CP119078.1"/>
</dbReference>
<accession>A0ABY8AXP3</accession>
<evidence type="ECO:0008006" key="4">
    <source>
        <dbReference type="Google" id="ProtNLM"/>
    </source>
</evidence>
<name>A0ABY8AXP3_9GAMM</name>
<gene>
    <name evidence="2" type="ORF">PXX05_03795</name>
</gene>
<organism evidence="2 3">
    <name type="scientific">Legionella cardiaca</name>
    <dbReference type="NCBI Taxonomy" id="1071983"/>
    <lineage>
        <taxon>Bacteria</taxon>
        <taxon>Pseudomonadati</taxon>
        <taxon>Pseudomonadota</taxon>
        <taxon>Gammaproteobacteria</taxon>
        <taxon>Legionellales</taxon>
        <taxon>Legionellaceae</taxon>
        <taxon>Legionella</taxon>
    </lineage>
</organism>
<evidence type="ECO:0000313" key="2">
    <source>
        <dbReference type="EMBL" id="WED43917.1"/>
    </source>
</evidence>
<feature type="compositionally biased region" description="Polar residues" evidence="1">
    <location>
        <begin position="797"/>
        <end position="812"/>
    </location>
</feature>
<dbReference type="SUPFAM" id="SSF56112">
    <property type="entry name" value="Protein kinase-like (PK-like)"/>
    <property type="match status" value="1"/>
</dbReference>
<dbReference type="EMBL" id="CP119078">
    <property type="protein sequence ID" value="WED43917.1"/>
    <property type="molecule type" value="Genomic_DNA"/>
</dbReference>
<keyword evidence="3" id="KW-1185">Reference proteome</keyword>
<dbReference type="Gene3D" id="1.10.510.10">
    <property type="entry name" value="Transferase(Phosphotransferase) domain 1"/>
    <property type="match status" value="1"/>
</dbReference>
<evidence type="ECO:0000256" key="1">
    <source>
        <dbReference type="SAM" id="MobiDB-lite"/>
    </source>
</evidence>
<dbReference type="Proteomes" id="UP001222087">
    <property type="component" value="Chromosome"/>
</dbReference>
<evidence type="ECO:0000313" key="3">
    <source>
        <dbReference type="Proteomes" id="UP001222087"/>
    </source>
</evidence>
<reference evidence="2 3" key="1">
    <citation type="submission" date="2023-02" db="EMBL/GenBank/DDBJ databases">
        <title>Genome Sequence of L. cardiaca H63T.</title>
        <authorList>
            <person name="Lopez A.E."/>
            <person name="Cianciotto N.P."/>
        </authorList>
    </citation>
    <scope>NUCLEOTIDE SEQUENCE [LARGE SCALE GENOMIC DNA]</scope>
    <source>
        <strain evidence="2 3">H63</strain>
    </source>
</reference>
<feature type="region of interest" description="Disordered" evidence="1">
    <location>
        <begin position="796"/>
        <end position="851"/>
    </location>
</feature>